<dbReference type="EMBL" id="CAJNNV010009691">
    <property type="protein sequence ID" value="CAE8597698.1"/>
    <property type="molecule type" value="Genomic_DNA"/>
</dbReference>
<protein>
    <submittedName>
        <fullName evidence="1">Uncharacterized protein</fullName>
    </submittedName>
</protein>
<proteinExistence type="predicted"/>
<name>A0A813E9C1_POLGL</name>
<gene>
    <name evidence="1" type="ORF">PGLA1383_LOCUS16132</name>
</gene>
<dbReference type="Proteomes" id="UP000654075">
    <property type="component" value="Unassembled WGS sequence"/>
</dbReference>
<organism evidence="1 2">
    <name type="scientific">Polarella glacialis</name>
    <name type="common">Dinoflagellate</name>
    <dbReference type="NCBI Taxonomy" id="89957"/>
    <lineage>
        <taxon>Eukaryota</taxon>
        <taxon>Sar</taxon>
        <taxon>Alveolata</taxon>
        <taxon>Dinophyceae</taxon>
        <taxon>Suessiales</taxon>
        <taxon>Suessiaceae</taxon>
        <taxon>Polarella</taxon>
    </lineage>
</organism>
<evidence type="ECO:0000313" key="1">
    <source>
        <dbReference type="EMBL" id="CAE8597698.1"/>
    </source>
</evidence>
<dbReference type="AlphaFoldDB" id="A0A813E9C1"/>
<sequence length="84" mass="9756">MEHFRRRGGPHDPLTNLELTDGFLTPDWRRRQEVEAFLQAHEGYIPRGWPASFRVDRVVPAPLLASQWNRALHVPRKARSAYPG</sequence>
<reference evidence="1" key="1">
    <citation type="submission" date="2021-02" db="EMBL/GenBank/DDBJ databases">
        <authorList>
            <person name="Dougan E. K."/>
            <person name="Rhodes N."/>
            <person name="Thang M."/>
            <person name="Chan C."/>
        </authorList>
    </citation>
    <scope>NUCLEOTIDE SEQUENCE</scope>
</reference>
<accession>A0A813E9C1</accession>
<comment type="caution">
    <text evidence="1">The sequence shown here is derived from an EMBL/GenBank/DDBJ whole genome shotgun (WGS) entry which is preliminary data.</text>
</comment>
<keyword evidence="2" id="KW-1185">Reference proteome</keyword>
<evidence type="ECO:0000313" key="2">
    <source>
        <dbReference type="Proteomes" id="UP000654075"/>
    </source>
</evidence>